<dbReference type="PRINTS" id="PR01043">
    <property type="entry name" value="TRNASYNTHGLY"/>
</dbReference>
<evidence type="ECO:0000256" key="5">
    <source>
        <dbReference type="ARBA" id="ARBA00022840"/>
    </source>
</evidence>
<feature type="binding site" evidence="8">
    <location>
        <begin position="343"/>
        <end position="346"/>
    </location>
    <ligand>
        <name>ATP</name>
        <dbReference type="ChEBI" id="CHEBI:30616"/>
    </ligand>
</feature>
<feature type="binding site" evidence="8">
    <location>
        <begin position="230"/>
        <end position="234"/>
    </location>
    <ligand>
        <name>substrate</name>
    </ligand>
</feature>
<feature type="binding site" evidence="8">
    <location>
        <begin position="215"/>
        <end position="217"/>
    </location>
    <ligand>
        <name>ATP</name>
        <dbReference type="ChEBI" id="CHEBI:30616"/>
    </ligand>
</feature>
<dbReference type="GO" id="GO:0015966">
    <property type="term" value="P:diadenosine tetraphosphate biosynthetic process"/>
    <property type="evidence" value="ECO:0007669"/>
    <property type="project" value="UniProtKB-ARBA"/>
</dbReference>
<keyword evidence="11" id="KW-1185">Reference proteome</keyword>
<dbReference type="InterPro" id="IPR002315">
    <property type="entry name" value="tRNA-synt_gly"/>
</dbReference>
<dbReference type="FunFam" id="3.40.50.800:FF:000002">
    <property type="entry name" value="Glycine--tRNA ligase"/>
    <property type="match status" value="1"/>
</dbReference>
<keyword evidence="2 8" id="KW-0963">Cytoplasm</keyword>
<dbReference type="EMBL" id="AP009608">
    <property type="protein sequence ID" value="BAH69852.1"/>
    <property type="molecule type" value="Genomic_DNA"/>
</dbReference>
<dbReference type="NCBIfam" id="TIGR00389">
    <property type="entry name" value="glyS_dimeric"/>
    <property type="match status" value="1"/>
</dbReference>
<dbReference type="KEGG" id="mfp:MBIO_0587"/>
<keyword evidence="7 8" id="KW-0030">Aminoacyl-tRNA synthetase</keyword>
<organism evidence="10 11">
    <name type="scientific">Mycoplasmopsis fermentans (strain ATCC 19989 / NBRC 14854 / NCTC 10117 / PG18)</name>
    <name type="common">Mycoplasma fermentans</name>
    <dbReference type="NCBI Taxonomy" id="496833"/>
    <lineage>
        <taxon>Bacteria</taxon>
        <taxon>Bacillati</taxon>
        <taxon>Mycoplasmatota</taxon>
        <taxon>Mycoplasmoidales</taxon>
        <taxon>Metamycoplasmataceae</taxon>
        <taxon>Mycoplasmopsis</taxon>
    </lineage>
</organism>
<keyword evidence="3 8" id="KW-0436">Ligase</keyword>
<keyword evidence="5 8" id="KW-0067">ATP-binding</keyword>
<dbReference type="InterPro" id="IPR022961">
    <property type="entry name" value="Gly_tRNA_ligase_bac"/>
</dbReference>
<dbReference type="SUPFAM" id="SSF55681">
    <property type="entry name" value="Class II aaRS and biotin synthetases"/>
    <property type="match status" value="1"/>
</dbReference>
<feature type="binding site" evidence="8">
    <location>
        <position position="183"/>
    </location>
    <ligand>
        <name>substrate</name>
    </ligand>
</feature>
<dbReference type="GO" id="GO:0005524">
    <property type="term" value="F:ATP binding"/>
    <property type="evidence" value="ECO:0007669"/>
    <property type="project" value="UniProtKB-UniRule"/>
</dbReference>
<dbReference type="Gene3D" id="3.40.50.800">
    <property type="entry name" value="Anticodon-binding domain"/>
    <property type="match status" value="1"/>
</dbReference>
<dbReference type="Proteomes" id="UP000006810">
    <property type="component" value="Chromosome"/>
</dbReference>
<evidence type="ECO:0000256" key="7">
    <source>
        <dbReference type="ARBA" id="ARBA00023146"/>
    </source>
</evidence>
<accession>C4XFD0</accession>
<dbReference type="InterPro" id="IPR004154">
    <property type="entry name" value="Anticodon-bd"/>
</dbReference>
<name>C4XFD0_MYCFP</name>
<dbReference type="InterPro" id="IPR033731">
    <property type="entry name" value="GlyRS-like_core"/>
</dbReference>
<dbReference type="eggNOG" id="COG0423">
    <property type="taxonomic scope" value="Bacteria"/>
</dbReference>
<dbReference type="NCBIfam" id="NF003211">
    <property type="entry name" value="PRK04173.1"/>
    <property type="match status" value="1"/>
</dbReference>
<dbReference type="PROSITE" id="PS50862">
    <property type="entry name" value="AA_TRNA_LIGASE_II"/>
    <property type="match status" value="1"/>
</dbReference>
<dbReference type="AlphaFoldDB" id="C4XFD0"/>
<evidence type="ECO:0000256" key="6">
    <source>
        <dbReference type="ARBA" id="ARBA00022917"/>
    </source>
</evidence>
<dbReference type="PATRIC" id="fig|496833.3.peg.176"/>
<keyword evidence="4 8" id="KW-0547">Nucleotide-binding</keyword>
<reference evidence="10 11" key="1">
    <citation type="journal article" date="2009" name="Curr. Microbiol.">
        <title>Molecular cloning and expression of a novel cholinephosphotransferase involved in glycoglycerophospholipid biosynthesis of Mycoplasma fermentans.</title>
        <authorList>
            <person name="Ishida N."/>
            <person name="Irikura D."/>
            <person name="Matsuda K."/>
            <person name="Sato S."/>
            <person name="Asano K."/>
        </authorList>
    </citation>
    <scope>NUCLEOTIDE SEQUENCE [LARGE SCALE GENOMIC DNA]</scope>
    <source>
        <strain evidence="11">ATCC 19989 / NBRC 14854 / NCTC 10117 / PG18</strain>
    </source>
</reference>
<feature type="binding site" evidence="8">
    <location>
        <position position="114"/>
    </location>
    <ligand>
        <name>substrate</name>
    </ligand>
</feature>
<dbReference type="SUPFAM" id="SSF52954">
    <property type="entry name" value="Class II aaRS ABD-related"/>
    <property type="match status" value="1"/>
</dbReference>
<dbReference type="EC" id="6.1.1.14" evidence="8"/>
<dbReference type="GO" id="GO:0004820">
    <property type="term" value="F:glycine-tRNA ligase activity"/>
    <property type="evidence" value="ECO:0007669"/>
    <property type="project" value="UniProtKB-UniRule"/>
</dbReference>
<evidence type="ECO:0000259" key="9">
    <source>
        <dbReference type="PROSITE" id="PS50862"/>
    </source>
</evidence>
<dbReference type="Pfam" id="PF03129">
    <property type="entry name" value="HGTP_anticodon"/>
    <property type="match status" value="1"/>
</dbReference>
<dbReference type="PANTHER" id="PTHR10745:SF8">
    <property type="entry name" value="DNA POLYMERASE SUBUNIT GAMMA-2, MITOCHONDRIAL"/>
    <property type="match status" value="1"/>
</dbReference>
<keyword evidence="6 8" id="KW-0648">Protein biosynthesis</keyword>
<dbReference type="InterPro" id="IPR002314">
    <property type="entry name" value="aa-tRNA-synt_IIb"/>
</dbReference>
<evidence type="ECO:0000256" key="2">
    <source>
        <dbReference type="ARBA" id="ARBA00022490"/>
    </source>
</evidence>
<dbReference type="GO" id="GO:0004081">
    <property type="term" value="F:bis(5'-nucleosyl)-tetraphosphatase (asymmetrical) activity"/>
    <property type="evidence" value="ECO:0007669"/>
    <property type="project" value="UniProtKB-ARBA"/>
</dbReference>
<feature type="binding site" evidence="8">
    <location>
        <begin position="299"/>
        <end position="300"/>
    </location>
    <ligand>
        <name>ATP</name>
        <dbReference type="ChEBI" id="CHEBI:30616"/>
    </ligand>
</feature>
<comment type="subunit">
    <text evidence="8">Homodimer.</text>
</comment>
<feature type="domain" description="Aminoacyl-transfer RNA synthetases class-II family profile" evidence="9">
    <location>
        <begin position="124"/>
        <end position="378"/>
    </location>
</feature>
<feature type="binding site" evidence="8">
    <location>
        <begin position="225"/>
        <end position="230"/>
    </location>
    <ligand>
        <name>ATP</name>
        <dbReference type="ChEBI" id="CHEBI:30616"/>
    </ligand>
</feature>
<evidence type="ECO:0000256" key="3">
    <source>
        <dbReference type="ARBA" id="ARBA00022598"/>
    </source>
</evidence>
<dbReference type="HAMAP" id="MF_00253_B">
    <property type="entry name" value="Gly_tRNA_synth_B"/>
    <property type="match status" value="1"/>
</dbReference>
<gene>
    <name evidence="8" type="primary">glyQS</name>
    <name evidence="10" type="ordered locus">MBIO_0587</name>
</gene>
<evidence type="ECO:0000256" key="1">
    <source>
        <dbReference type="ARBA" id="ARBA00008226"/>
    </source>
</evidence>
<comment type="function">
    <text evidence="8">Catalyzes the attachment of glycine to tRNA(Gly).</text>
</comment>
<comment type="similarity">
    <text evidence="1 8">Belongs to the class-II aminoacyl-tRNA synthetase family.</text>
</comment>
<dbReference type="GO" id="GO:1990742">
    <property type="term" value="C:microvesicle"/>
    <property type="evidence" value="ECO:0007669"/>
    <property type="project" value="UniProtKB-ARBA"/>
</dbReference>
<dbReference type="Gene3D" id="3.30.930.10">
    <property type="entry name" value="Bira Bifunctional Protein, Domain 2"/>
    <property type="match status" value="1"/>
</dbReference>
<comment type="subcellular location">
    <subcellularLocation>
        <location evidence="8">Cytoplasm</location>
    </subcellularLocation>
</comment>
<dbReference type="GO" id="GO:0006426">
    <property type="term" value="P:glycyl-tRNA aminoacylation"/>
    <property type="evidence" value="ECO:0007669"/>
    <property type="project" value="UniProtKB-UniRule"/>
</dbReference>
<dbReference type="InterPro" id="IPR036621">
    <property type="entry name" value="Anticodon-bd_dom_sf"/>
</dbReference>
<protein>
    <recommendedName>
        <fullName evidence="8">Glycine--tRNA ligase</fullName>
        <ecNumber evidence="8">6.1.1.14</ecNumber>
    </recommendedName>
    <alternativeName>
        <fullName evidence="8">Glycyl-tRNA synthetase</fullName>
        <shortName evidence="8">GlyRS</shortName>
    </alternativeName>
</protein>
<dbReference type="Pfam" id="PF00587">
    <property type="entry name" value="tRNA-synt_2b"/>
    <property type="match status" value="1"/>
</dbReference>
<dbReference type="CDD" id="cd00774">
    <property type="entry name" value="GlyRS-like_core"/>
    <property type="match status" value="1"/>
</dbReference>
<dbReference type="InterPro" id="IPR006195">
    <property type="entry name" value="aa-tRNA-synth_II"/>
</dbReference>
<dbReference type="CDD" id="cd00858">
    <property type="entry name" value="GlyRS_anticodon"/>
    <property type="match status" value="1"/>
</dbReference>
<sequence length="466" mass="53917">MFTIIQLIKGEIFMKNNEKNMTTLINHLKASGFVYQGSEIYGGLANTWDYGPLGSLLKDNIEAAWKSEFIKKEKNNHLLDSKILMNPQVWVTSGHVINFNDPLIENKVNGKRYRADKLVQEIDPNIIPEKMTNDEIKKFLEKNLKEYDGAKTNWSDIRKFNLMFETKQGVTEETKNKIYLRPETAQGIFVNFKNVQRSMRSKLPMGIGQVGKSFRNEVTPGNFIFRTREFEQMELEVFCHPKEANKLYKYYIKKAEKFAEYLGLSKENVRIREHEKEELSHYSSGTSDIEYLFPFGWGELLGIANRTDYDLNAHMKATGENLEYVDPVTNEKFVPFVIEPSIGLDRLMLAILIDSYDEEKLEKDDSRVVLHLHKNLAPYQVAVLPLVKKLNDKATEVYEKLLKAGLSVTYDETGSIGKRYRRQDAIGTPYCVTIDFDSLEKNTVTIRDRDSMKQKTVLINNLLKEL</sequence>
<proteinExistence type="inferred from homology"/>
<dbReference type="InterPro" id="IPR027031">
    <property type="entry name" value="Gly-tRNA_synthase/POLG2"/>
</dbReference>
<evidence type="ECO:0000256" key="4">
    <source>
        <dbReference type="ARBA" id="ARBA00022741"/>
    </source>
</evidence>
<feature type="binding site" evidence="8">
    <location>
        <begin position="339"/>
        <end position="343"/>
    </location>
    <ligand>
        <name>substrate</name>
    </ligand>
</feature>
<evidence type="ECO:0000256" key="8">
    <source>
        <dbReference type="HAMAP-Rule" id="MF_00253"/>
    </source>
</evidence>
<dbReference type="GO" id="GO:0005829">
    <property type="term" value="C:cytosol"/>
    <property type="evidence" value="ECO:0007669"/>
    <property type="project" value="UniProtKB-ARBA"/>
</dbReference>
<comment type="catalytic activity">
    <reaction evidence="8">
        <text>tRNA(Gly) + glycine + ATP = glycyl-tRNA(Gly) + AMP + diphosphate</text>
        <dbReference type="Rhea" id="RHEA:16013"/>
        <dbReference type="Rhea" id="RHEA-COMP:9664"/>
        <dbReference type="Rhea" id="RHEA-COMP:9683"/>
        <dbReference type="ChEBI" id="CHEBI:30616"/>
        <dbReference type="ChEBI" id="CHEBI:33019"/>
        <dbReference type="ChEBI" id="CHEBI:57305"/>
        <dbReference type="ChEBI" id="CHEBI:78442"/>
        <dbReference type="ChEBI" id="CHEBI:78522"/>
        <dbReference type="ChEBI" id="CHEBI:456215"/>
        <dbReference type="EC" id="6.1.1.14"/>
    </reaction>
</comment>
<dbReference type="PANTHER" id="PTHR10745">
    <property type="entry name" value="GLYCYL-TRNA SYNTHETASE/DNA POLYMERASE SUBUNIT GAMMA-2"/>
    <property type="match status" value="1"/>
</dbReference>
<evidence type="ECO:0000313" key="10">
    <source>
        <dbReference type="EMBL" id="BAH69852.1"/>
    </source>
</evidence>
<dbReference type="InterPro" id="IPR045864">
    <property type="entry name" value="aa-tRNA-synth_II/BPL/LPL"/>
</dbReference>
<dbReference type="HOGENOM" id="CLU_015515_2_0_14"/>
<evidence type="ECO:0000313" key="11">
    <source>
        <dbReference type="Proteomes" id="UP000006810"/>
    </source>
</evidence>
<dbReference type="GO" id="GO:0070062">
    <property type="term" value="C:extracellular exosome"/>
    <property type="evidence" value="ECO:0007669"/>
    <property type="project" value="UniProtKB-ARBA"/>
</dbReference>